<comment type="subcellular location">
    <subcellularLocation>
        <location evidence="1">Nucleus</location>
    </subcellularLocation>
</comment>
<keyword evidence="12" id="KW-1185">Reference proteome</keyword>
<dbReference type="EMBL" id="JAXQNO010000022">
    <property type="protein sequence ID" value="KAK4767591.1"/>
    <property type="molecule type" value="Genomic_DNA"/>
</dbReference>
<gene>
    <name evidence="11" type="ORF">SAY86_015341</name>
</gene>
<evidence type="ECO:0000313" key="11">
    <source>
        <dbReference type="EMBL" id="KAK4767591.1"/>
    </source>
</evidence>
<dbReference type="Proteomes" id="UP001346149">
    <property type="component" value="Unassembled WGS sequence"/>
</dbReference>
<dbReference type="PROSITE" id="PS51680">
    <property type="entry name" value="SAM_MT_DRM"/>
    <property type="match status" value="1"/>
</dbReference>
<feature type="compositionally biased region" description="Basic and acidic residues" evidence="9">
    <location>
        <begin position="56"/>
        <end position="69"/>
    </location>
</feature>
<evidence type="ECO:0000259" key="10">
    <source>
        <dbReference type="PROSITE" id="PS51680"/>
    </source>
</evidence>
<dbReference type="EC" id="2.1.1.37" evidence="2"/>
<name>A0AAN7KI44_TRANT</name>
<evidence type="ECO:0000256" key="7">
    <source>
        <dbReference type="ARBA" id="ARBA00023125"/>
    </source>
</evidence>
<evidence type="ECO:0000313" key="12">
    <source>
        <dbReference type="Proteomes" id="UP001346149"/>
    </source>
</evidence>
<dbReference type="GO" id="GO:0032259">
    <property type="term" value="P:methylation"/>
    <property type="evidence" value="ECO:0007669"/>
    <property type="project" value="UniProtKB-KW"/>
</dbReference>
<dbReference type="InterPro" id="IPR001525">
    <property type="entry name" value="C5_MeTfrase"/>
</dbReference>
<evidence type="ECO:0000256" key="5">
    <source>
        <dbReference type="ARBA" id="ARBA00022691"/>
    </source>
</evidence>
<dbReference type="Pfam" id="PF00145">
    <property type="entry name" value="DNA_methylase"/>
    <property type="match status" value="1"/>
</dbReference>
<proteinExistence type="predicted"/>
<keyword evidence="4" id="KW-0808">Transferase</keyword>
<evidence type="ECO:0000256" key="4">
    <source>
        <dbReference type="ARBA" id="ARBA00022679"/>
    </source>
</evidence>
<feature type="compositionally biased region" description="Acidic residues" evidence="9">
    <location>
        <begin position="70"/>
        <end position="79"/>
    </location>
</feature>
<evidence type="ECO:0000256" key="1">
    <source>
        <dbReference type="ARBA" id="ARBA00004123"/>
    </source>
</evidence>
<sequence length="655" mass="74049">MDKGTSSSGTNLRSLFIGMGFLPPLVDKVLKGKGEDLGEGSVNLLLETLIEHSGQRRRKSESSDSLDRLFDDDDDDDDDTCSKVLKPQIKEENGWSSTVSNQKRASLRMMNFSESEIEFAMNRLGENAEIDEIVDYIVSAQISERFTDKISRSKSCERKGEDASNETLFRTMEKTLRLLEMGFTENEISTAFERFGADASITELADSIFDIRCGDRDKDYKYSSAGPVKVKVQNFSGNTSIQSSLIRLGETHKGKRTKEEHSYDHLDSVSHCSLNNSRAGYKGKKPRQKLFDDCSACTMPFFAEEEAENKSTVMRKEIFQPSSSPWINQVIAKPPYFLYGSMVNIPQDWWSKISQFLYTQVPEFVSSQFFSAISRKEGYVHNLPTENRFHILPKPPMTIEEAIPYTKKWWPSWDTRKQLSCTISETDGSSQLCECLARILSGSRGLPSLEQQKDILHHCQKLNLVWVGPGKLGPIEPEHLESILGYPLNHTQAGGSSLNERLHTLKHCFQTDTLGYHLSVLKHLFPGGLNMLSIFTGAGGAEVALHRLGVPLKAVVSVENSETKRKIVKRWWEKSGQTGDLVQIEDIQRLSTSRLEGLIKKFEGFDLLICQNPCILTSNSKMAAQGDFPGFDFSLFYEFVRVVQRVRSSMERKRR</sequence>
<reference evidence="11 12" key="1">
    <citation type="journal article" date="2023" name="Hortic Res">
        <title>Pangenome of water caltrop reveals structural variations and asymmetric subgenome divergence after allopolyploidization.</title>
        <authorList>
            <person name="Zhang X."/>
            <person name="Chen Y."/>
            <person name="Wang L."/>
            <person name="Yuan Y."/>
            <person name="Fang M."/>
            <person name="Shi L."/>
            <person name="Lu R."/>
            <person name="Comes H.P."/>
            <person name="Ma Y."/>
            <person name="Chen Y."/>
            <person name="Huang G."/>
            <person name="Zhou Y."/>
            <person name="Zheng Z."/>
            <person name="Qiu Y."/>
        </authorList>
    </citation>
    <scope>NUCLEOTIDE SEQUENCE [LARGE SCALE GENOMIC DNA]</scope>
    <source>
        <strain evidence="11">F231</strain>
    </source>
</reference>
<feature type="region of interest" description="Disordered" evidence="9">
    <location>
        <begin position="56"/>
        <end position="80"/>
    </location>
</feature>
<protein>
    <recommendedName>
        <fullName evidence="2">DNA (cytosine-5-)-methyltransferase</fullName>
        <ecNumber evidence="2">2.1.1.37</ecNumber>
    </recommendedName>
</protein>
<keyword evidence="3" id="KW-0489">Methyltransferase</keyword>
<dbReference type="InterPro" id="IPR030380">
    <property type="entry name" value="SAM_MeTfrase_DRM"/>
</dbReference>
<dbReference type="InterPro" id="IPR029063">
    <property type="entry name" value="SAM-dependent_MTases_sf"/>
</dbReference>
<dbReference type="GO" id="GO:0003886">
    <property type="term" value="F:DNA (cytosine-5-)-methyltransferase activity"/>
    <property type="evidence" value="ECO:0007669"/>
    <property type="project" value="UniProtKB-EC"/>
</dbReference>
<keyword evidence="8" id="KW-0539">Nucleus</keyword>
<dbReference type="PANTHER" id="PTHR23068:SF11">
    <property type="entry name" value="INACTIVE DNA (CYTOSINE-5)-METHYLTRANSFERASE DRM3-RELATED"/>
    <property type="match status" value="1"/>
</dbReference>
<dbReference type="PANTHER" id="PTHR23068">
    <property type="entry name" value="DNA CYTOSINE-5- -METHYLTRANSFERASE 3-RELATED"/>
    <property type="match status" value="1"/>
</dbReference>
<keyword evidence="7" id="KW-0238">DNA-binding</keyword>
<dbReference type="GO" id="GO:0005634">
    <property type="term" value="C:nucleus"/>
    <property type="evidence" value="ECO:0007669"/>
    <property type="project" value="UniProtKB-SubCell"/>
</dbReference>
<organism evidence="11 12">
    <name type="scientific">Trapa natans</name>
    <name type="common">Water chestnut</name>
    <dbReference type="NCBI Taxonomy" id="22666"/>
    <lineage>
        <taxon>Eukaryota</taxon>
        <taxon>Viridiplantae</taxon>
        <taxon>Streptophyta</taxon>
        <taxon>Embryophyta</taxon>
        <taxon>Tracheophyta</taxon>
        <taxon>Spermatophyta</taxon>
        <taxon>Magnoliopsida</taxon>
        <taxon>eudicotyledons</taxon>
        <taxon>Gunneridae</taxon>
        <taxon>Pentapetalae</taxon>
        <taxon>rosids</taxon>
        <taxon>malvids</taxon>
        <taxon>Myrtales</taxon>
        <taxon>Lythraceae</taxon>
        <taxon>Trapa</taxon>
    </lineage>
</organism>
<accession>A0AAN7KI44</accession>
<dbReference type="InterPro" id="IPR050390">
    <property type="entry name" value="C5-Methyltransferase"/>
</dbReference>
<evidence type="ECO:0000256" key="8">
    <source>
        <dbReference type="ARBA" id="ARBA00023242"/>
    </source>
</evidence>
<dbReference type="Gene3D" id="3.40.50.150">
    <property type="entry name" value="Vaccinia Virus protein VP39"/>
    <property type="match status" value="1"/>
</dbReference>
<keyword evidence="6" id="KW-0677">Repeat</keyword>
<comment type="caution">
    <text evidence="11">The sequence shown here is derived from an EMBL/GenBank/DDBJ whole genome shotgun (WGS) entry which is preliminary data.</text>
</comment>
<dbReference type="GO" id="GO:0003677">
    <property type="term" value="F:DNA binding"/>
    <property type="evidence" value="ECO:0007669"/>
    <property type="project" value="UniProtKB-KW"/>
</dbReference>
<evidence type="ECO:0000256" key="3">
    <source>
        <dbReference type="ARBA" id="ARBA00022603"/>
    </source>
</evidence>
<dbReference type="AlphaFoldDB" id="A0AAN7KI44"/>
<evidence type="ECO:0000256" key="9">
    <source>
        <dbReference type="SAM" id="MobiDB-lite"/>
    </source>
</evidence>
<evidence type="ECO:0000256" key="2">
    <source>
        <dbReference type="ARBA" id="ARBA00011975"/>
    </source>
</evidence>
<keyword evidence="5" id="KW-0949">S-adenosyl-L-methionine</keyword>
<evidence type="ECO:0000256" key="6">
    <source>
        <dbReference type="ARBA" id="ARBA00022737"/>
    </source>
</evidence>
<feature type="domain" description="SAM-dependent MTase DRM-type" evidence="10">
    <location>
        <begin position="323"/>
        <end position="653"/>
    </location>
</feature>
<dbReference type="SUPFAM" id="SSF53335">
    <property type="entry name" value="S-adenosyl-L-methionine-dependent methyltransferases"/>
    <property type="match status" value="2"/>
</dbReference>